<sequence>MLHMCILETQEHIFSRCLRYNSLKIKLQEQLKKLGIYSKNRFVESGFYIEINIKFAWRGYGRMEETRRYAEKCSD</sequence>
<dbReference type="Proteomes" id="UP001162131">
    <property type="component" value="Unassembled WGS sequence"/>
</dbReference>
<gene>
    <name evidence="1" type="ORF">BSTOLATCC_MIC36021</name>
</gene>
<keyword evidence="2" id="KW-1185">Reference proteome</keyword>
<accession>A0AAU9JTK1</accession>
<comment type="caution">
    <text evidence="1">The sequence shown here is derived from an EMBL/GenBank/DDBJ whole genome shotgun (WGS) entry which is preliminary data.</text>
</comment>
<evidence type="ECO:0000313" key="1">
    <source>
        <dbReference type="EMBL" id="CAG9324224.1"/>
    </source>
</evidence>
<evidence type="ECO:0000313" key="2">
    <source>
        <dbReference type="Proteomes" id="UP001162131"/>
    </source>
</evidence>
<organism evidence="1 2">
    <name type="scientific">Blepharisma stoltei</name>
    <dbReference type="NCBI Taxonomy" id="1481888"/>
    <lineage>
        <taxon>Eukaryota</taxon>
        <taxon>Sar</taxon>
        <taxon>Alveolata</taxon>
        <taxon>Ciliophora</taxon>
        <taxon>Postciliodesmatophora</taxon>
        <taxon>Heterotrichea</taxon>
        <taxon>Heterotrichida</taxon>
        <taxon>Blepharismidae</taxon>
        <taxon>Blepharisma</taxon>
    </lineage>
</organism>
<name>A0AAU9JTK1_9CILI</name>
<dbReference type="EMBL" id="CAJZBQ010000036">
    <property type="protein sequence ID" value="CAG9324224.1"/>
    <property type="molecule type" value="Genomic_DNA"/>
</dbReference>
<protein>
    <submittedName>
        <fullName evidence="1">Uncharacterized protein</fullName>
    </submittedName>
</protein>
<dbReference type="AlphaFoldDB" id="A0AAU9JTK1"/>
<reference evidence="1" key="1">
    <citation type="submission" date="2021-09" db="EMBL/GenBank/DDBJ databases">
        <authorList>
            <consortium name="AG Swart"/>
            <person name="Singh M."/>
            <person name="Singh A."/>
            <person name="Seah K."/>
            <person name="Emmerich C."/>
        </authorList>
    </citation>
    <scope>NUCLEOTIDE SEQUENCE</scope>
    <source>
        <strain evidence="1">ATCC30299</strain>
    </source>
</reference>
<proteinExistence type="predicted"/>